<evidence type="ECO:0000256" key="7">
    <source>
        <dbReference type="RuleBase" id="RU361233"/>
    </source>
</evidence>
<dbReference type="AlphaFoldDB" id="A0ABC8UYA0"/>
<sequence length="177" mass="19659">MKAGALEPGQAAMGSTPQPGVNRGVAVLDFIFRIIAIIATLGSAIAMGTTDESLPFFTQFIRFRAKYNDLPMFTSREIRMKHVLIPRECDKNKAITIVPISLSQQEGIGDHTIRWLFLLLLGAMALCPLRARGVVLYYSMFLQNMVFRGGKFNCKCLSGSFSGTVHLPHHEERRTGQ</sequence>
<dbReference type="InterPro" id="IPR006702">
    <property type="entry name" value="CASP_dom"/>
</dbReference>
<comment type="subunit">
    <text evidence="7">Homodimer and heterodimers.</text>
</comment>
<comment type="similarity">
    <text evidence="2 7">Belongs to the Casparian strip membrane proteins (CASP) family.</text>
</comment>
<keyword evidence="5 7" id="KW-1133">Transmembrane helix</keyword>
<comment type="caution">
    <text evidence="9">The sequence shown here is derived from an EMBL/GenBank/DDBJ whole genome shotgun (WGS) entry which is preliminary data.</text>
</comment>
<keyword evidence="4 7" id="KW-0812">Transmembrane</keyword>
<evidence type="ECO:0000256" key="4">
    <source>
        <dbReference type="ARBA" id="ARBA00022692"/>
    </source>
</evidence>
<evidence type="ECO:0000259" key="8">
    <source>
        <dbReference type="Pfam" id="PF04535"/>
    </source>
</evidence>
<evidence type="ECO:0000313" key="10">
    <source>
        <dbReference type="Proteomes" id="UP001642360"/>
    </source>
</evidence>
<gene>
    <name evidence="9" type="ORF">ILEXP_LOCUS56550</name>
</gene>
<evidence type="ECO:0000256" key="3">
    <source>
        <dbReference type="ARBA" id="ARBA00022475"/>
    </source>
</evidence>
<keyword evidence="6 7" id="KW-0472">Membrane</keyword>
<evidence type="ECO:0000256" key="5">
    <source>
        <dbReference type="ARBA" id="ARBA00022989"/>
    </source>
</evidence>
<evidence type="ECO:0000256" key="6">
    <source>
        <dbReference type="ARBA" id="ARBA00023136"/>
    </source>
</evidence>
<proteinExistence type="inferred from homology"/>
<feature type="domain" description="Casparian strip membrane protein" evidence="8">
    <location>
        <begin position="23"/>
        <end position="74"/>
    </location>
</feature>
<keyword evidence="3 7" id="KW-1003">Cell membrane</keyword>
<dbReference type="Proteomes" id="UP001642360">
    <property type="component" value="Unassembled WGS sequence"/>
</dbReference>
<reference evidence="9 10" key="1">
    <citation type="submission" date="2024-02" db="EMBL/GenBank/DDBJ databases">
        <authorList>
            <person name="Vignale AGUSTIN F."/>
            <person name="Sosa J E."/>
            <person name="Modenutti C."/>
        </authorList>
    </citation>
    <scope>NUCLEOTIDE SEQUENCE [LARGE SCALE GENOMIC DNA]</scope>
</reference>
<feature type="transmembrane region" description="Helical" evidence="7">
    <location>
        <begin position="30"/>
        <end position="48"/>
    </location>
</feature>
<comment type="caution">
    <text evidence="7">Lacks conserved residue(s) required for the propagation of feature annotation.</text>
</comment>
<dbReference type="EMBL" id="CAUOFW020009501">
    <property type="protein sequence ID" value="CAK9186071.1"/>
    <property type="molecule type" value="Genomic_DNA"/>
</dbReference>
<comment type="subcellular location">
    <subcellularLocation>
        <location evidence="1 7">Cell membrane</location>
        <topology evidence="1 7">Multi-pass membrane protein</topology>
    </subcellularLocation>
</comment>
<evidence type="ECO:0000256" key="2">
    <source>
        <dbReference type="ARBA" id="ARBA00007651"/>
    </source>
</evidence>
<evidence type="ECO:0000256" key="1">
    <source>
        <dbReference type="ARBA" id="ARBA00004651"/>
    </source>
</evidence>
<keyword evidence="10" id="KW-1185">Reference proteome</keyword>
<feature type="transmembrane region" description="Helical" evidence="7">
    <location>
        <begin position="115"/>
        <end position="138"/>
    </location>
</feature>
<protein>
    <recommendedName>
        <fullName evidence="7">CASP-like protein</fullName>
    </recommendedName>
</protein>
<dbReference type="Pfam" id="PF04535">
    <property type="entry name" value="CASP_dom"/>
    <property type="match status" value="1"/>
</dbReference>
<evidence type="ECO:0000313" key="9">
    <source>
        <dbReference type="EMBL" id="CAK9186071.1"/>
    </source>
</evidence>
<name>A0ABC8UYA0_9AQUA</name>
<organism evidence="9 10">
    <name type="scientific">Ilex paraguariensis</name>
    <name type="common">yerba mate</name>
    <dbReference type="NCBI Taxonomy" id="185542"/>
    <lineage>
        <taxon>Eukaryota</taxon>
        <taxon>Viridiplantae</taxon>
        <taxon>Streptophyta</taxon>
        <taxon>Embryophyta</taxon>
        <taxon>Tracheophyta</taxon>
        <taxon>Spermatophyta</taxon>
        <taxon>Magnoliopsida</taxon>
        <taxon>eudicotyledons</taxon>
        <taxon>Gunneridae</taxon>
        <taxon>Pentapetalae</taxon>
        <taxon>asterids</taxon>
        <taxon>campanulids</taxon>
        <taxon>Aquifoliales</taxon>
        <taxon>Aquifoliaceae</taxon>
        <taxon>Ilex</taxon>
    </lineage>
</organism>
<dbReference type="GO" id="GO:0005886">
    <property type="term" value="C:plasma membrane"/>
    <property type="evidence" value="ECO:0007669"/>
    <property type="project" value="UniProtKB-SubCell"/>
</dbReference>
<accession>A0ABC8UYA0</accession>